<comment type="caution">
    <text evidence="3">The sequence shown here is derived from an EMBL/GenBank/DDBJ whole genome shotgun (WGS) entry which is preliminary data.</text>
</comment>
<reference evidence="3 4" key="1">
    <citation type="submission" date="2011-04" db="EMBL/GenBank/DDBJ databases">
        <title>The Genome Sequence of Clostridium citroniae WAL-19142.</title>
        <authorList>
            <consortium name="The Broad Institute Genome Sequencing Platform"/>
            <person name="Earl A."/>
            <person name="Ward D."/>
            <person name="Feldgarden M."/>
            <person name="Gevers D."/>
            <person name="Warren Y.A."/>
            <person name="Tyrrell K.L."/>
            <person name="Citron D.M."/>
            <person name="Goldstein E.J."/>
            <person name="Daigneault M."/>
            <person name="Allen-Vercoe E."/>
            <person name="Young S.K."/>
            <person name="Zeng Q."/>
            <person name="Gargeya S."/>
            <person name="Fitzgerald M."/>
            <person name="Haas B."/>
            <person name="Abouelleil A."/>
            <person name="Alvarado L."/>
            <person name="Arachchi H.M."/>
            <person name="Berlin A."/>
            <person name="Brown A."/>
            <person name="Chapman S.B."/>
            <person name="Chen Z."/>
            <person name="Dunbar C."/>
            <person name="Freedman E."/>
            <person name="Gearin G."/>
            <person name="Gellesch M."/>
            <person name="Goldberg J."/>
            <person name="Griggs A."/>
            <person name="Gujja S."/>
            <person name="Heilman E.R."/>
            <person name="Heiman D."/>
            <person name="Howarth C."/>
            <person name="Larson L."/>
            <person name="Lui A."/>
            <person name="MacDonald P.J."/>
            <person name="Mehta T."/>
            <person name="Montmayeur A."/>
            <person name="Murphy C."/>
            <person name="Neiman D."/>
            <person name="Pearson M."/>
            <person name="Priest M."/>
            <person name="Roberts A."/>
            <person name="Saif S."/>
            <person name="Shea T."/>
            <person name="Shenoy N."/>
            <person name="Sisk P."/>
            <person name="Stolte C."/>
            <person name="Sykes S."/>
            <person name="White J."/>
            <person name="Yandava C."/>
            <person name="Wortman J."/>
            <person name="Nusbaum C."/>
            <person name="Birren B."/>
        </authorList>
    </citation>
    <scope>NUCLEOTIDE SEQUENCE [LARGE SCALE GENOMIC DNA]</scope>
    <source>
        <strain evidence="3 4">WAL-19142</strain>
    </source>
</reference>
<dbReference type="SUPFAM" id="SSF53187">
    <property type="entry name" value="Zn-dependent exopeptidases"/>
    <property type="match status" value="1"/>
</dbReference>
<organism evidence="3 4">
    <name type="scientific">[Clostridium] citroniae WAL-19142</name>
    <dbReference type="NCBI Taxonomy" id="742734"/>
    <lineage>
        <taxon>Bacteria</taxon>
        <taxon>Bacillati</taxon>
        <taxon>Bacillota</taxon>
        <taxon>Clostridia</taxon>
        <taxon>Lachnospirales</taxon>
        <taxon>Lachnospiraceae</taxon>
        <taxon>Enterocloster</taxon>
    </lineage>
</organism>
<name>A0A0J9B7S5_9FIRM</name>
<evidence type="ECO:0000313" key="4">
    <source>
        <dbReference type="Proteomes" id="UP000037392"/>
    </source>
</evidence>
<sequence>MLSREKQEIADRIHGLEEGLIGLSHEIHRHPEIGFQEYKAVDAIETYLKTQGVEIERNYCEIPTSFRAVKKGRGKGPVVAFLAEYDALRGVGHGCGHNVIAACAVGAFLGMASKMDQYDGEIWLLGTPAEEGGAGKVLMLERGGFDGVEFALMMHPTGGGVERNYINRGGRASGSITVSFRGKSAHSSVPSAGINALSAAISVFNQIDMIRPTFGVQDNVNGVILEGGTAGNIIPEFSKCEFCIRAETMKRADELIGMIKGCIRRAQDLTGAAAEIETEPIYAERYPCLPLCKAFKENMGELGISMCYPKPGELFGSSDIGNVSIRIPAIHDYLSITDDASIEAHSTEYARVAAEPRADEICILGAEGLAMTAFDILTDGKLREESIAYHKEIVPAFYGKE</sequence>
<evidence type="ECO:0000259" key="2">
    <source>
        <dbReference type="Pfam" id="PF07687"/>
    </source>
</evidence>
<dbReference type="Proteomes" id="UP000037392">
    <property type="component" value="Unassembled WGS sequence"/>
</dbReference>
<dbReference type="GO" id="GO:0046657">
    <property type="term" value="P:folic acid catabolic process"/>
    <property type="evidence" value="ECO:0007669"/>
    <property type="project" value="TreeGrafter"/>
</dbReference>
<dbReference type="RefSeq" id="WP_048929149.1">
    <property type="nucleotide sequence ID" value="NZ_KQ235875.1"/>
</dbReference>
<dbReference type="PANTHER" id="PTHR30575">
    <property type="entry name" value="PEPTIDASE M20"/>
    <property type="match status" value="1"/>
</dbReference>
<dbReference type="GO" id="GO:0005737">
    <property type="term" value="C:cytoplasm"/>
    <property type="evidence" value="ECO:0007669"/>
    <property type="project" value="TreeGrafter"/>
</dbReference>
<accession>A0A0J9B7S5</accession>
<comment type="similarity">
    <text evidence="1">Belongs to the peptidase M20A family.</text>
</comment>
<dbReference type="EMBL" id="ADLK01000067">
    <property type="protein sequence ID" value="KMW09193.1"/>
    <property type="molecule type" value="Genomic_DNA"/>
</dbReference>
<dbReference type="PATRIC" id="fig|742734.4.peg.661"/>
<dbReference type="InterPro" id="IPR052030">
    <property type="entry name" value="Peptidase_M20/M20A_hydrolases"/>
</dbReference>
<proteinExistence type="inferred from homology"/>
<dbReference type="NCBIfam" id="TIGR01891">
    <property type="entry name" value="amidohydrolases"/>
    <property type="match status" value="1"/>
</dbReference>
<dbReference type="PANTHER" id="PTHR30575:SF3">
    <property type="entry name" value="PEPTIDASE M20 DIMERISATION DOMAIN-CONTAINING PROTEIN"/>
    <property type="match status" value="1"/>
</dbReference>
<evidence type="ECO:0000313" key="3">
    <source>
        <dbReference type="EMBL" id="KMW09193.1"/>
    </source>
</evidence>
<gene>
    <name evidence="3" type="ORF">HMPREF9470_00620</name>
</gene>
<dbReference type="GeneID" id="93165524"/>
<dbReference type="Gene3D" id="3.40.630.10">
    <property type="entry name" value="Zn peptidases"/>
    <property type="match status" value="1"/>
</dbReference>
<dbReference type="GO" id="GO:0071713">
    <property type="term" value="F:para-aminobenzoyl-glutamate hydrolase activity"/>
    <property type="evidence" value="ECO:0007669"/>
    <property type="project" value="TreeGrafter"/>
</dbReference>
<dbReference type="OrthoDB" id="9781032at2"/>
<dbReference type="AlphaFoldDB" id="A0A0J9B7S5"/>
<dbReference type="Pfam" id="PF07687">
    <property type="entry name" value="M20_dimer"/>
    <property type="match status" value="1"/>
</dbReference>
<dbReference type="InterPro" id="IPR011650">
    <property type="entry name" value="Peptidase_M20_dimer"/>
</dbReference>
<dbReference type="InterPro" id="IPR017144">
    <property type="entry name" value="Xaa-Arg_dipeptidase"/>
</dbReference>
<dbReference type="Gene3D" id="3.30.70.360">
    <property type="match status" value="1"/>
</dbReference>
<feature type="domain" description="Peptidase M20 dimerisation" evidence="2">
    <location>
        <begin position="170"/>
        <end position="265"/>
    </location>
</feature>
<dbReference type="GO" id="GO:0016805">
    <property type="term" value="F:dipeptidase activity"/>
    <property type="evidence" value="ECO:0007669"/>
    <property type="project" value="InterPro"/>
</dbReference>
<dbReference type="InterPro" id="IPR002933">
    <property type="entry name" value="Peptidase_M20"/>
</dbReference>
<evidence type="ECO:0000256" key="1">
    <source>
        <dbReference type="PIRNR" id="PIRNR037226"/>
    </source>
</evidence>
<protein>
    <recommendedName>
        <fullName evidence="1">Peptidase M20 domain-containing protein 2</fullName>
    </recommendedName>
</protein>
<dbReference type="PIRSF" id="PIRSF037226">
    <property type="entry name" value="Amidohydrolase_ACY1L2_prd"/>
    <property type="match status" value="1"/>
</dbReference>
<dbReference type="InterPro" id="IPR036264">
    <property type="entry name" value="Bact_exopeptidase_dim_dom"/>
</dbReference>
<dbReference type="Pfam" id="PF01546">
    <property type="entry name" value="Peptidase_M20"/>
    <property type="match status" value="1"/>
</dbReference>
<dbReference type="SUPFAM" id="SSF55031">
    <property type="entry name" value="Bacterial exopeptidase dimerisation domain"/>
    <property type="match status" value="1"/>
</dbReference>
<dbReference type="InterPro" id="IPR017439">
    <property type="entry name" value="Amidohydrolase"/>
</dbReference>